<organism evidence="2 3">
    <name type="scientific">Paludibaculum fermentans</name>
    <dbReference type="NCBI Taxonomy" id="1473598"/>
    <lineage>
        <taxon>Bacteria</taxon>
        <taxon>Pseudomonadati</taxon>
        <taxon>Acidobacteriota</taxon>
        <taxon>Terriglobia</taxon>
        <taxon>Bryobacterales</taxon>
        <taxon>Bryobacteraceae</taxon>
        <taxon>Paludibaculum</taxon>
    </lineage>
</organism>
<name>A0A7S7NM70_PALFE</name>
<reference evidence="2 3" key="1">
    <citation type="submission" date="2020-10" db="EMBL/GenBank/DDBJ databases">
        <title>Complete genome sequence of Paludibaculum fermentans P105T, a facultatively anaerobic acidobacterium capable of dissimilatory Fe(III) reduction.</title>
        <authorList>
            <person name="Dedysh S.N."/>
            <person name="Beletsky A.V."/>
            <person name="Kulichevskaya I.S."/>
            <person name="Mardanov A.V."/>
            <person name="Ravin N.V."/>
        </authorList>
    </citation>
    <scope>NUCLEOTIDE SEQUENCE [LARGE SCALE GENOMIC DNA]</scope>
    <source>
        <strain evidence="2 3">P105</strain>
    </source>
</reference>
<protein>
    <submittedName>
        <fullName evidence="2">PmoA family protein</fullName>
    </submittedName>
</protein>
<sequence>MKPHILLLALALPLCAQVKFAQTPGKIEVEVNGKPFTTFFAGGDAPKPYLAPLRSADGLVITRRYPMEAVAGETKDHPHHRGLWFTHGDINGIDFWMNEPGAKGRHGTIKLDKIEAAKGGRKQGTIRATFTWIGDTGTPLLREDRTMTFVADPVLRIIDFDVNFTALDKATFGDTKEGFFAIRLRDELSETRGTGKLVSSDGKMGMKQIWGKQFPWVDYSGTLEGKKVGVAIFDAPSNIRHPTYWHARDYGLFAANPFGLHDFYNDKTKNGSHTLEKGQSLRFRYRVVIHPGDTDDAKLEGAYSAWTKSLSK</sequence>
<keyword evidence="3" id="KW-1185">Reference proteome</keyword>
<evidence type="ECO:0000256" key="1">
    <source>
        <dbReference type="SAM" id="SignalP"/>
    </source>
</evidence>
<dbReference type="EMBL" id="CP063849">
    <property type="protein sequence ID" value="QOY86208.1"/>
    <property type="molecule type" value="Genomic_DNA"/>
</dbReference>
<dbReference type="InterPro" id="IPR029475">
    <property type="entry name" value="DUF6807"/>
</dbReference>
<proteinExistence type="predicted"/>
<accession>A0A7S7NM70</accession>
<keyword evidence="1" id="KW-0732">Signal</keyword>
<evidence type="ECO:0000313" key="2">
    <source>
        <dbReference type="EMBL" id="QOY86208.1"/>
    </source>
</evidence>
<dbReference type="AlphaFoldDB" id="A0A7S7NM70"/>
<gene>
    <name evidence="2" type="ORF">IRI77_25815</name>
</gene>
<dbReference type="Proteomes" id="UP000593892">
    <property type="component" value="Chromosome"/>
</dbReference>
<evidence type="ECO:0000313" key="3">
    <source>
        <dbReference type="Proteomes" id="UP000593892"/>
    </source>
</evidence>
<feature type="signal peptide" evidence="1">
    <location>
        <begin position="1"/>
        <end position="21"/>
    </location>
</feature>
<dbReference type="KEGG" id="pfer:IRI77_25815"/>
<dbReference type="RefSeq" id="WP_194447877.1">
    <property type="nucleotide sequence ID" value="NZ_CP063849.1"/>
</dbReference>
<dbReference type="Pfam" id="PF14100">
    <property type="entry name" value="DUF6807"/>
    <property type="match status" value="1"/>
</dbReference>
<feature type="chain" id="PRO_5032605631" evidence="1">
    <location>
        <begin position="22"/>
        <end position="312"/>
    </location>
</feature>